<dbReference type="AlphaFoldDB" id="A0A0G4I317"/>
<sequence length="150" mass="15802">MSQLLEVNGSLIMILAASAIELTAASINCDNLAKVNMCSNEAAYAVAVGCVSVVCVLLQLILNRAAKNAAPKVEPWMSVFLIIWWIPGASVLTFRSPFVVAGNGYFASWAAVLFAGNFFRLSGLRKLFPSGVTGVTEALNAPPQNQGPVG</sequence>
<keyword evidence="1" id="KW-1133">Transmembrane helix</keyword>
<dbReference type="EMBL" id="CDMZ01004920">
    <property type="protein sequence ID" value="CEM51330.1"/>
    <property type="molecule type" value="Genomic_DNA"/>
</dbReference>
<evidence type="ECO:0000313" key="3">
    <source>
        <dbReference type="EMBL" id="CEM51330.1"/>
    </source>
</evidence>
<keyword evidence="1" id="KW-0472">Membrane</keyword>
<accession>A0A0G4I317</accession>
<feature type="transmembrane region" description="Helical" evidence="1">
    <location>
        <begin position="73"/>
        <end position="92"/>
    </location>
</feature>
<evidence type="ECO:0000256" key="1">
    <source>
        <dbReference type="SAM" id="Phobius"/>
    </source>
</evidence>
<name>A0A0G4I317_9ALVE</name>
<keyword evidence="1" id="KW-0812">Transmembrane</keyword>
<feature type="chain" id="PRO_5005192669" evidence="2">
    <location>
        <begin position="26"/>
        <end position="150"/>
    </location>
</feature>
<keyword evidence="2" id="KW-0732">Signal</keyword>
<feature type="transmembrane region" description="Helical" evidence="1">
    <location>
        <begin position="98"/>
        <end position="119"/>
    </location>
</feature>
<evidence type="ECO:0000256" key="2">
    <source>
        <dbReference type="SAM" id="SignalP"/>
    </source>
</evidence>
<organism evidence="3">
    <name type="scientific">Chromera velia CCMP2878</name>
    <dbReference type="NCBI Taxonomy" id="1169474"/>
    <lineage>
        <taxon>Eukaryota</taxon>
        <taxon>Sar</taxon>
        <taxon>Alveolata</taxon>
        <taxon>Colpodellida</taxon>
        <taxon>Chromeraceae</taxon>
        <taxon>Chromera</taxon>
    </lineage>
</organism>
<reference evidence="3" key="1">
    <citation type="submission" date="2014-11" db="EMBL/GenBank/DDBJ databases">
        <authorList>
            <person name="Otto D Thomas"/>
            <person name="Naeem Raeece"/>
        </authorList>
    </citation>
    <scope>NUCLEOTIDE SEQUENCE</scope>
</reference>
<dbReference type="VEuPathDB" id="CryptoDB:Cvel_10553"/>
<feature type="signal peptide" evidence="2">
    <location>
        <begin position="1"/>
        <end position="25"/>
    </location>
</feature>
<gene>
    <name evidence="3" type="ORF">Cvel_10553</name>
</gene>
<protein>
    <submittedName>
        <fullName evidence="3">Uncharacterized protein</fullName>
    </submittedName>
</protein>
<proteinExistence type="predicted"/>
<feature type="transmembrane region" description="Helical" evidence="1">
    <location>
        <begin position="41"/>
        <end position="61"/>
    </location>
</feature>